<sequence>LTPLKEATARLEGRGASGWFGVIHEIILTFEAILQAYEHLSEQFSSVDFNESDAPE</sequence>
<gene>
    <name evidence="1" type="ORF">K469DRAFT_480920</name>
</gene>
<keyword evidence="2" id="KW-1185">Reference proteome</keyword>
<feature type="non-terminal residue" evidence="1">
    <location>
        <position position="1"/>
    </location>
</feature>
<proteinExistence type="predicted"/>
<dbReference type="AlphaFoldDB" id="A0A6A6DFW9"/>
<dbReference type="Proteomes" id="UP000800200">
    <property type="component" value="Unassembled WGS sequence"/>
</dbReference>
<name>A0A6A6DFW9_9PEZI</name>
<evidence type="ECO:0000313" key="1">
    <source>
        <dbReference type="EMBL" id="KAF2176476.1"/>
    </source>
</evidence>
<dbReference type="EMBL" id="ML994708">
    <property type="protein sequence ID" value="KAF2176476.1"/>
    <property type="molecule type" value="Genomic_DNA"/>
</dbReference>
<dbReference type="OrthoDB" id="3780340at2759"/>
<feature type="non-terminal residue" evidence="1">
    <location>
        <position position="56"/>
    </location>
</feature>
<accession>A0A6A6DFW9</accession>
<evidence type="ECO:0000313" key="2">
    <source>
        <dbReference type="Proteomes" id="UP000800200"/>
    </source>
</evidence>
<organism evidence="1 2">
    <name type="scientific">Zopfia rhizophila CBS 207.26</name>
    <dbReference type="NCBI Taxonomy" id="1314779"/>
    <lineage>
        <taxon>Eukaryota</taxon>
        <taxon>Fungi</taxon>
        <taxon>Dikarya</taxon>
        <taxon>Ascomycota</taxon>
        <taxon>Pezizomycotina</taxon>
        <taxon>Dothideomycetes</taxon>
        <taxon>Dothideomycetes incertae sedis</taxon>
        <taxon>Zopfiaceae</taxon>
        <taxon>Zopfia</taxon>
    </lineage>
</organism>
<reference evidence="1" key="1">
    <citation type="journal article" date="2020" name="Stud. Mycol.">
        <title>101 Dothideomycetes genomes: a test case for predicting lifestyles and emergence of pathogens.</title>
        <authorList>
            <person name="Haridas S."/>
            <person name="Albert R."/>
            <person name="Binder M."/>
            <person name="Bloem J."/>
            <person name="Labutti K."/>
            <person name="Salamov A."/>
            <person name="Andreopoulos B."/>
            <person name="Baker S."/>
            <person name="Barry K."/>
            <person name="Bills G."/>
            <person name="Bluhm B."/>
            <person name="Cannon C."/>
            <person name="Castanera R."/>
            <person name="Culley D."/>
            <person name="Daum C."/>
            <person name="Ezra D."/>
            <person name="Gonzalez J."/>
            <person name="Henrissat B."/>
            <person name="Kuo A."/>
            <person name="Liang C."/>
            <person name="Lipzen A."/>
            <person name="Lutzoni F."/>
            <person name="Magnuson J."/>
            <person name="Mondo S."/>
            <person name="Nolan M."/>
            <person name="Ohm R."/>
            <person name="Pangilinan J."/>
            <person name="Park H.-J."/>
            <person name="Ramirez L."/>
            <person name="Alfaro M."/>
            <person name="Sun H."/>
            <person name="Tritt A."/>
            <person name="Yoshinaga Y."/>
            <person name="Zwiers L.-H."/>
            <person name="Turgeon B."/>
            <person name="Goodwin S."/>
            <person name="Spatafora J."/>
            <person name="Crous P."/>
            <person name="Grigoriev I."/>
        </authorList>
    </citation>
    <scope>NUCLEOTIDE SEQUENCE</scope>
    <source>
        <strain evidence="1">CBS 207.26</strain>
    </source>
</reference>
<protein>
    <submittedName>
        <fullName evidence="1">Uncharacterized protein</fullName>
    </submittedName>
</protein>